<protein>
    <submittedName>
        <fullName evidence="1">Uncharacterized protein</fullName>
    </submittedName>
</protein>
<name>A0A2H3TNC5_FUSOX</name>
<organism evidence="1 2">
    <name type="scientific">Fusarium oxysporum</name>
    <name type="common">Fusarium vascular wilt</name>
    <dbReference type="NCBI Taxonomy" id="5507"/>
    <lineage>
        <taxon>Eukaryota</taxon>
        <taxon>Fungi</taxon>
        <taxon>Dikarya</taxon>
        <taxon>Ascomycota</taxon>
        <taxon>Pezizomycotina</taxon>
        <taxon>Sordariomycetes</taxon>
        <taxon>Hypocreomycetidae</taxon>
        <taxon>Hypocreales</taxon>
        <taxon>Nectriaceae</taxon>
        <taxon>Fusarium</taxon>
        <taxon>Fusarium oxysporum species complex</taxon>
    </lineage>
</organism>
<proteinExistence type="predicted"/>
<reference evidence="2" key="1">
    <citation type="submission" date="2016-09" db="EMBL/GenBank/DDBJ databases">
        <authorList>
            <person name="Guldener U."/>
        </authorList>
    </citation>
    <scope>NUCLEOTIDE SEQUENCE [LARGE SCALE GENOMIC DNA]</scope>
    <source>
        <strain evidence="2">V64-1</strain>
    </source>
</reference>
<accession>A0A2H3TNC5</accession>
<gene>
    <name evidence="1" type="ORF">FRV6_14205</name>
</gene>
<dbReference type="AlphaFoldDB" id="A0A2H3TNC5"/>
<evidence type="ECO:0000313" key="2">
    <source>
        <dbReference type="Proteomes" id="UP000219369"/>
    </source>
</evidence>
<dbReference type="Proteomes" id="UP000219369">
    <property type="component" value="Unassembled WGS sequence"/>
</dbReference>
<sequence>MTRRTSMACFVVEGIIAAVLGRKSQLPTLRSQEAGWSKEIAAENAFELEAEGWEEWSSWEMPGCNLSLVDSPTQFRKEPFRVLSTFNQTVVLVEILNTRPYLFNSSTRIDSPSMPTDTSTEGPPELTTWAYHVADSNPSLAPTNVEEAMLPHIINLHAVYLLIRSNFHVENNLMKQDKQRYQETSHALASSVNTLAVRFRSTYPLSPFPLGLTASIGAAKQLLTVEDPLKDSLSNMLSGVRHNGDVVDDLATVRPALGRIQGRTLAPFTPSNLFGEKRQGSFRNMRPESAMQIHPQGNIPPVSDSGCYISPTQNPSGGLMDLSGGLDLDVVGMDAGETSSMSAHHLTVLDAAAIWNDKLLTRDLGFMEDSQPALDPELSHLFNQFPQV</sequence>
<dbReference type="EMBL" id="FMJY01000008">
    <property type="protein sequence ID" value="SCO90077.1"/>
    <property type="molecule type" value="Genomic_DNA"/>
</dbReference>
<evidence type="ECO:0000313" key="1">
    <source>
        <dbReference type="EMBL" id="SCO90077.1"/>
    </source>
</evidence>